<accession>A0A8T2CWF7</accession>
<feature type="region of interest" description="Disordered" evidence="3">
    <location>
        <begin position="266"/>
        <end position="325"/>
    </location>
</feature>
<feature type="compositionally biased region" description="Basic and acidic residues" evidence="3">
    <location>
        <begin position="389"/>
        <end position="403"/>
    </location>
</feature>
<dbReference type="GO" id="GO:0006508">
    <property type="term" value="P:proteolysis"/>
    <property type="evidence" value="ECO:0007669"/>
    <property type="project" value="UniProtKB-KW"/>
</dbReference>
<keyword evidence="6" id="KW-1185">Reference proteome</keyword>
<comment type="caution">
    <text evidence="5">The sequence shown here is derived from an EMBL/GenBank/DDBJ whole genome shotgun (WGS) entry which is preliminary data.</text>
</comment>
<feature type="region of interest" description="Disordered" evidence="3">
    <location>
        <begin position="384"/>
        <end position="411"/>
    </location>
</feature>
<proteinExistence type="predicted"/>
<dbReference type="PANTHER" id="PTHR14379:SF19">
    <property type="entry name" value="ENDONUCLEASE OR GLYCOSYL HYDROLASE-RELATED"/>
    <property type="match status" value="1"/>
</dbReference>
<evidence type="ECO:0000256" key="2">
    <source>
        <dbReference type="ARBA" id="ARBA00022801"/>
    </source>
</evidence>
<dbReference type="GO" id="GO:0008234">
    <property type="term" value="F:cysteine-type peptidase activity"/>
    <property type="evidence" value="ECO:0007669"/>
    <property type="project" value="InterPro"/>
</dbReference>
<reference evidence="5 6" key="1">
    <citation type="submission" date="2020-12" db="EMBL/GenBank/DDBJ databases">
        <title>Concerted genomic and epigenomic changes stabilize Arabidopsis allopolyploids.</title>
        <authorList>
            <person name="Chen Z."/>
        </authorList>
    </citation>
    <scope>NUCLEOTIDE SEQUENCE [LARGE SCALE GENOMIC DNA]</scope>
    <source>
        <strain evidence="5">Allo738</strain>
        <tissue evidence="5">Leaf</tissue>
    </source>
</reference>
<dbReference type="PROSITE" id="PS50600">
    <property type="entry name" value="ULP_PROTEASE"/>
    <property type="match status" value="1"/>
</dbReference>
<gene>
    <name evidence="5" type="ORF">ISN45_At05g030220</name>
</gene>
<evidence type="ECO:0000256" key="1">
    <source>
        <dbReference type="ARBA" id="ARBA00022670"/>
    </source>
</evidence>
<keyword evidence="2" id="KW-0378">Hydrolase</keyword>
<dbReference type="CDD" id="cd10910">
    <property type="entry name" value="PIN_limkain_b1_N_like"/>
    <property type="match status" value="1"/>
</dbReference>
<sequence>MMMKTKEADASTVIGASTGVSWDINRCSAGAAATSVWWDINRCPLPNDVDVRRVSPFIKRALEKLGYTGALTTTAIGILTDVPHDFLTQVYSSGIAIHHIPLDIFELSSAVIYWTWDNLPPSNIMLISNELIFSSLLDKLCGFGYNVVRSIFPDDPQQAASASTSQGRTYSGKAYWQAYGQMLWDRGNVVVGKTVFLGSMSGTVYVTQERRPVEEATVDTEMEEVPSNVSARVSEVDLVPMFHDNGPKDVVEPGLVGTHTGADEIADADTEMVDNPSSLPSTSAQEEARDASAATEANGSESEETYEPSDGDTAHIPSTSVEAAGESKLVTGMEVEIPEKTHSDPPSPFQVVNNVIRELDTKAVGDLAAATDVEVVMEEPGIVEGSVGTEDHNPGSDEADKTDIPTNNDESNNAAAVDAKTVLVPDVPTQQTEVVIRAGNVSYNPLDMVDPSKVEEFSNIIKGPSVIHTLFGFRKVPNNFFAKLLTPSEWIETFRNDGNVDVAQEREQMIANRCIVLDMMLTHLLTKRVGDFKKCINKNGFKWGKFLSDIANGAHINREPNMKWLKDVDVVYALMNWKSKHWVALGINLNERLITVYDALILHTRESAVKARMTPICEMMSYLVRAMCQDVLISPYSVEPFEYVRCPTVAQNPTIGDCGPYTMKFLELLAFGHPFSELTTIREADMVFYRQKYSVDIYEHGKREPTLTNTSMTFISTVIAPTKFTVVVIKVKKLLTISDYLISNMVNPTLPDDLLSKIAKNLADQCWSDLGPLVRSGTRGRDIVYRPDVLKDANILTLCNSPDDFQAGGGHNPSGSADEGRHRPFFLRCFAANNPTAVYYEGVHVLMHERNINGAIRLLQRHAPVRANATLACAIVFICAGYDYMGGLFLQLFTRNHYPLDSVATRVLGDEFIEEIKKFDPPYSNTYGPTFSYPTSHGISMPPCALYYYMVSGAFQNVCNRCYLWSCARRIAKKMADKCWWYLGPMLKFGPRGRNIVYRPDVLKDANIFSMCDDPDDLYAAGHDLNDINSEGLRLVTHESNIQGAILHLERIAPRNAAATLACAILYICAGNAHMGGVYLRLFGSNHYALESEEARDICEEVLEDIKKYGNTLKYTYANSFSFPECGDVSSPECAEMC</sequence>
<organism evidence="5 6">
    <name type="scientific">Arabidopsis thaliana x Arabidopsis arenosa</name>
    <dbReference type="NCBI Taxonomy" id="1240361"/>
    <lineage>
        <taxon>Eukaryota</taxon>
        <taxon>Viridiplantae</taxon>
        <taxon>Streptophyta</taxon>
        <taxon>Embryophyta</taxon>
        <taxon>Tracheophyta</taxon>
        <taxon>Spermatophyta</taxon>
        <taxon>Magnoliopsida</taxon>
        <taxon>eudicotyledons</taxon>
        <taxon>Gunneridae</taxon>
        <taxon>Pentapetalae</taxon>
        <taxon>rosids</taxon>
        <taxon>malvids</taxon>
        <taxon>Brassicales</taxon>
        <taxon>Brassicaceae</taxon>
        <taxon>Camelineae</taxon>
        <taxon>Arabidopsis</taxon>
    </lineage>
</organism>
<dbReference type="GO" id="GO:0005777">
    <property type="term" value="C:peroxisome"/>
    <property type="evidence" value="ECO:0007669"/>
    <property type="project" value="InterPro"/>
</dbReference>
<dbReference type="InterPro" id="IPR024768">
    <property type="entry name" value="Marf1"/>
</dbReference>
<keyword evidence="1" id="KW-0645">Protease</keyword>
<dbReference type="Pfam" id="PF02902">
    <property type="entry name" value="Peptidase_C48"/>
    <property type="match status" value="1"/>
</dbReference>
<dbReference type="InterPro" id="IPR003653">
    <property type="entry name" value="Peptidase_C48_C"/>
</dbReference>
<dbReference type="GO" id="GO:0004540">
    <property type="term" value="F:RNA nuclease activity"/>
    <property type="evidence" value="ECO:0007669"/>
    <property type="project" value="InterPro"/>
</dbReference>
<evidence type="ECO:0000256" key="3">
    <source>
        <dbReference type="SAM" id="MobiDB-lite"/>
    </source>
</evidence>
<feature type="domain" description="Ubiquitin-like protease family profile" evidence="4">
    <location>
        <begin position="500"/>
        <end position="669"/>
    </location>
</feature>
<dbReference type="AlphaFoldDB" id="A0A8T2CWF7"/>
<feature type="compositionally biased region" description="Polar residues" evidence="3">
    <location>
        <begin position="275"/>
        <end position="285"/>
    </location>
</feature>
<name>A0A8T2CWF7_9BRAS</name>
<dbReference type="PANTHER" id="PTHR14379">
    <property type="entry name" value="LIMKAIN B LKAP"/>
    <property type="match status" value="1"/>
</dbReference>
<dbReference type="Pfam" id="PF01936">
    <property type="entry name" value="NYN"/>
    <property type="match status" value="1"/>
</dbReference>
<protein>
    <submittedName>
        <fullName evidence="5">NYN domain limkain-b1-type</fullName>
    </submittedName>
</protein>
<evidence type="ECO:0000259" key="4">
    <source>
        <dbReference type="PROSITE" id="PS50600"/>
    </source>
</evidence>
<dbReference type="InterPro" id="IPR021139">
    <property type="entry name" value="NYN"/>
</dbReference>
<dbReference type="GO" id="GO:0010468">
    <property type="term" value="P:regulation of gene expression"/>
    <property type="evidence" value="ECO:0007669"/>
    <property type="project" value="InterPro"/>
</dbReference>
<feature type="compositionally biased region" description="Acidic residues" evidence="3">
    <location>
        <begin position="301"/>
        <end position="310"/>
    </location>
</feature>
<evidence type="ECO:0000313" key="6">
    <source>
        <dbReference type="Proteomes" id="UP000694240"/>
    </source>
</evidence>
<dbReference type="Proteomes" id="UP000694240">
    <property type="component" value="Chromosome 5"/>
</dbReference>
<evidence type="ECO:0000313" key="5">
    <source>
        <dbReference type="EMBL" id="KAG7603947.1"/>
    </source>
</evidence>
<dbReference type="EMBL" id="JAEFBK010000005">
    <property type="protein sequence ID" value="KAG7603947.1"/>
    <property type="molecule type" value="Genomic_DNA"/>
</dbReference>